<name>A0AAN9PDB0_CLITE</name>
<dbReference type="Gene3D" id="3.30.160.570">
    <property type="entry name" value="Ncd80 complex, Spc24 subunit"/>
    <property type="match status" value="1"/>
</dbReference>
<dbReference type="EMBL" id="JAYKXN010000004">
    <property type="protein sequence ID" value="KAK7294740.1"/>
    <property type="molecule type" value="Genomic_DNA"/>
</dbReference>
<dbReference type="AlphaFoldDB" id="A0AAN9PDB0"/>
<protein>
    <submittedName>
        <fullName evidence="2">Uncharacterized protein</fullName>
    </submittedName>
</protein>
<dbReference type="InterPro" id="IPR044951">
    <property type="entry name" value="SPC24-like"/>
</dbReference>
<proteinExistence type="predicted"/>
<reference evidence="2 3" key="1">
    <citation type="submission" date="2024-01" db="EMBL/GenBank/DDBJ databases">
        <title>The genomes of 5 underutilized Papilionoideae crops provide insights into root nodulation and disease resistance.</title>
        <authorList>
            <person name="Yuan L."/>
        </authorList>
    </citation>
    <scope>NUCLEOTIDE SEQUENCE [LARGE SCALE GENOMIC DNA]</scope>
    <source>
        <strain evidence="2">LY-2023</strain>
        <tissue evidence="2">Leaf</tissue>
    </source>
</reference>
<keyword evidence="1" id="KW-0175">Coiled coil</keyword>
<sequence length="314" mass="36157">MDHCRIHCKGDYPNRLGGKQKSKLGSLTPRGLFPLSTAFNSTASSSFAPPYHRARSRTTAPEKVQLSSSPFREEEVTKRISAEMVEASGNLDVEKLISYGDDLVKVLQDPRDLNNLSQCLHHTLSLSSTCDSDLNNVRSSIQEYQKKIDACKQKIEEVRSETVADADLDLLQRDLDEELEKERLLKEDNEFNDLEKHLISVQEQKKHSQKIEKEKLRTQMMLSMYASVTNIVPDLDEQSKISGYIVDKDKNIVEKFEYDTSKMTTLSVCNDIWKTIIRAFCWCNINSEIAWQNIFRVEHNLLTLDMYRNLFVLK</sequence>
<dbReference type="PANTHER" id="PTHR35730">
    <property type="entry name" value="KINETOCHORE PROTEIN SPC24 HOMOLOG-RELATED"/>
    <property type="match status" value="1"/>
</dbReference>
<keyword evidence="3" id="KW-1185">Reference proteome</keyword>
<feature type="coiled-coil region" evidence="1">
    <location>
        <begin position="134"/>
        <end position="188"/>
    </location>
</feature>
<dbReference type="PANTHER" id="PTHR35730:SF2">
    <property type="entry name" value="KINETOCHORE PROTEIN SPC24 HOMOLOG-RELATED"/>
    <property type="match status" value="1"/>
</dbReference>
<dbReference type="Proteomes" id="UP001359559">
    <property type="component" value="Unassembled WGS sequence"/>
</dbReference>
<evidence type="ECO:0000256" key="1">
    <source>
        <dbReference type="SAM" id="Coils"/>
    </source>
</evidence>
<organism evidence="2 3">
    <name type="scientific">Clitoria ternatea</name>
    <name type="common">Butterfly pea</name>
    <dbReference type="NCBI Taxonomy" id="43366"/>
    <lineage>
        <taxon>Eukaryota</taxon>
        <taxon>Viridiplantae</taxon>
        <taxon>Streptophyta</taxon>
        <taxon>Embryophyta</taxon>
        <taxon>Tracheophyta</taxon>
        <taxon>Spermatophyta</taxon>
        <taxon>Magnoliopsida</taxon>
        <taxon>eudicotyledons</taxon>
        <taxon>Gunneridae</taxon>
        <taxon>Pentapetalae</taxon>
        <taxon>rosids</taxon>
        <taxon>fabids</taxon>
        <taxon>Fabales</taxon>
        <taxon>Fabaceae</taxon>
        <taxon>Papilionoideae</taxon>
        <taxon>50 kb inversion clade</taxon>
        <taxon>NPAAA clade</taxon>
        <taxon>indigoferoid/millettioid clade</taxon>
        <taxon>Phaseoleae</taxon>
        <taxon>Clitoria</taxon>
    </lineage>
</organism>
<evidence type="ECO:0000313" key="3">
    <source>
        <dbReference type="Proteomes" id="UP001359559"/>
    </source>
</evidence>
<comment type="caution">
    <text evidence="2">The sequence shown here is derived from an EMBL/GenBank/DDBJ whole genome shotgun (WGS) entry which is preliminary data.</text>
</comment>
<gene>
    <name evidence="2" type="ORF">RJT34_17635</name>
</gene>
<evidence type="ECO:0000313" key="2">
    <source>
        <dbReference type="EMBL" id="KAK7294740.1"/>
    </source>
</evidence>
<accession>A0AAN9PDB0</accession>
<dbReference type="GO" id="GO:0051983">
    <property type="term" value="P:regulation of chromosome segregation"/>
    <property type="evidence" value="ECO:0007669"/>
    <property type="project" value="InterPro"/>
</dbReference>